<protein>
    <submittedName>
        <fullName evidence="1">Uncharacterized protein</fullName>
    </submittedName>
</protein>
<dbReference type="RefSeq" id="WP_191810967.1">
    <property type="nucleotide sequence ID" value="NZ_JACSQT010000001.1"/>
</dbReference>
<proteinExistence type="predicted"/>
<organism evidence="1 2">
    <name type="scientific">Cytobacillus stercorigallinarum</name>
    <dbReference type="NCBI Taxonomy" id="2762240"/>
    <lineage>
        <taxon>Bacteria</taxon>
        <taxon>Bacillati</taxon>
        <taxon>Bacillota</taxon>
        <taxon>Bacilli</taxon>
        <taxon>Bacillales</taxon>
        <taxon>Bacillaceae</taxon>
        <taxon>Cytobacillus</taxon>
    </lineage>
</organism>
<sequence length="55" mass="6190">MKDTQIDFHKIMQAIDGSIQAISSDQIEDSDALKKLQSAQQEIRHALSYSLSKIN</sequence>
<comment type="caution">
    <text evidence="1">The sequence shown here is derived from an EMBL/GenBank/DDBJ whole genome shotgun (WGS) entry which is preliminary data.</text>
</comment>
<accession>A0ABR8QL03</accession>
<name>A0ABR8QL03_9BACI</name>
<dbReference type="Proteomes" id="UP000657931">
    <property type="component" value="Unassembled WGS sequence"/>
</dbReference>
<evidence type="ECO:0000313" key="1">
    <source>
        <dbReference type="EMBL" id="MBD7936119.1"/>
    </source>
</evidence>
<keyword evidence="2" id="KW-1185">Reference proteome</keyword>
<evidence type="ECO:0000313" key="2">
    <source>
        <dbReference type="Proteomes" id="UP000657931"/>
    </source>
</evidence>
<dbReference type="EMBL" id="JACSQT010000001">
    <property type="protein sequence ID" value="MBD7936119.1"/>
    <property type="molecule type" value="Genomic_DNA"/>
</dbReference>
<gene>
    <name evidence="1" type="ORF">H9655_03690</name>
</gene>
<reference evidence="1 2" key="1">
    <citation type="submission" date="2020-08" db="EMBL/GenBank/DDBJ databases">
        <title>A Genomic Blueprint of the Chicken Gut Microbiome.</title>
        <authorList>
            <person name="Gilroy R."/>
            <person name="Ravi A."/>
            <person name="Getino M."/>
            <person name="Pursley I."/>
            <person name="Horton D.L."/>
            <person name="Alikhan N.-F."/>
            <person name="Baker D."/>
            <person name="Gharbi K."/>
            <person name="Hall N."/>
            <person name="Watson M."/>
            <person name="Adriaenssens E.M."/>
            <person name="Foster-Nyarko E."/>
            <person name="Jarju S."/>
            <person name="Secka A."/>
            <person name="Antonio M."/>
            <person name="Oren A."/>
            <person name="Chaudhuri R."/>
            <person name="La Ragione R.M."/>
            <person name="Hildebrand F."/>
            <person name="Pallen M.J."/>
        </authorList>
    </citation>
    <scope>NUCLEOTIDE SEQUENCE [LARGE SCALE GENOMIC DNA]</scope>
    <source>
        <strain evidence="1 2">Sa5YUA1</strain>
    </source>
</reference>